<sequence length="106" mass="12149">MEHLLVTIFSGSYLDDQYKGQEQREERKCSFSRFHSHALDSAVWNSEISVAFEKCDDPPVDVSSVVRLATNQKAKMCVTSKRRRFANGFALKRCNEREGLTIFVSL</sequence>
<name>A0AAV4RTZ5_9ARAC</name>
<dbReference type="AlphaFoldDB" id="A0AAV4RTZ5"/>
<evidence type="ECO:0000313" key="1">
    <source>
        <dbReference type="EMBL" id="GIY24910.1"/>
    </source>
</evidence>
<keyword evidence="2" id="KW-1185">Reference proteome</keyword>
<comment type="caution">
    <text evidence="1">The sequence shown here is derived from an EMBL/GenBank/DDBJ whole genome shotgun (WGS) entry which is preliminary data.</text>
</comment>
<reference evidence="1 2" key="1">
    <citation type="submission" date="2021-06" db="EMBL/GenBank/DDBJ databases">
        <title>Caerostris darwini draft genome.</title>
        <authorList>
            <person name="Kono N."/>
            <person name="Arakawa K."/>
        </authorList>
    </citation>
    <scope>NUCLEOTIDE SEQUENCE [LARGE SCALE GENOMIC DNA]</scope>
</reference>
<gene>
    <name evidence="1" type="ORF">CDAR_165801</name>
</gene>
<proteinExistence type="predicted"/>
<accession>A0AAV4RTZ5</accession>
<dbReference type="EMBL" id="BPLQ01006753">
    <property type="protein sequence ID" value="GIY24910.1"/>
    <property type="molecule type" value="Genomic_DNA"/>
</dbReference>
<evidence type="ECO:0000313" key="2">
    <source>
        <dbReference type="Proteomes" id="UP001054837"/>
    </source>
</evidence>
<organism evidence="1 2">
    <name type="scientific">Caerostris darwini</name>
    <dbReference type="NCBI Taxonomy" id="1538125"/>
    <lineage>
        <taxon>Eukaryota</taxon>
        <taxon>Metazoa</taxon>
        <taxon>Ecdysozoa</taxon>
        <taxon>Arthropoda</taxon>
        <taxon>Chelicerata</taxon>
        <taxon>Arachnida</taxon>
        <taxon>Araneae</taxon>
        <taxon>Araneomorphae</taxon>
        <taxon>Entelegynae</taxon>
        <taxon>Araneoidea</taxon>
        <taxon>Araneidae</taxon>
        <taxon>Caerostris</taxon>
    </lineage>
</organism>
<dbReference type="Proteomes" id="UP001054837">
    <property type="component" value="Unassembled WGS sequence"/>
</dbReference>
<protein>
    <submittedName>
        <fullName evidence="1">Uncharacterized protein</fullName>
    </submittedName>
</protein>